<dbReference type="Gene3D" id="3.40.50.1820">
    <property type="entry name" value="alpha/beta hydrolase"/>
    <property type="match status" value="1"/>
</dbReference>
<dbReference type="SUPFAM" id="SSF53474">
    <property type="entry name" value="alpha/beta-Hydrolases"/>
    <property type="match status" value="1"/>
</dbReference>
<evidence type="ECO:0000256" key="1">
    <source>
        <dbReference type="ARBA" id="ARBA00005964"/>
    </source>
</evidence>
<accession>A0A6B9Z908</accession>
<dbReference type="EC" id="3.1.1.-" evidence="3"/>
<dbReference type="RefSeq" id="WP_162330169.1">
    <property type="nucleotide sequence ID" value="NZ_CP048113.1"/>
</dbReference>
<dbReference type="PANTHER" id="PTHR11559">
    <property type="entry name" value="CARBOXYLESTERASE"/>
    <property type="match status" value="1"/>
</dbReference>
<dbReference type="InterPro" id="IPR002018">
    <property type="entry name" value="CarbesteraseB"/>
</dbReference>
<dbReference type="GO" id="GO:0016787">
    <property type="term" value="F:hydrolase activity"/>
    <property type="evidence" value="ECO:0007669"/>
    <property type="project" value="UniProtKB-KW"/>
</dbReference>
<dbReference type="PROSITE" id="PS00122">
    <property type="entry name" value="CARBOXYLESTERASE_B_1"/>
    <property type="match status" value="1"/>
</dbReference>
<feature type="chain" id="PRO_5025705141" description="Carboxylic ester hydrolase" evidence="3">
    <location>
        <begin position="27"/>
        <end position="495"/>
    </location>
</feature>
<keyword evidence="2 3" id="KW-0378">Hydrolase</keyword>
<dbReference type="Proteomes" id="UP000476411">
    <property type="component" value="Chromosome"/>
</dbReference>
<dbReference type="InterPro" id="IPR029058">
    <property type="entry name" value="AB_hydrolase_fold"/>
</dbReference>
<evidence type="ECO:0000256" key="3">
    <source>
        <dbReference type="RuleBase" id="RU361235"/>
    </source>
</evidence>
<dbReference type="InterPro" id="IPR019826">
    <property type="entry name" value="Carboxylesterase_B_AS"/>
</dbReference>
<evidence type="ECO:0000259" key="4">
    <source>
        <dbReference type="Pfam" id="PF00135"/>
    </source>
</evidence>
<keyword evidence="6" id="KW-1185">Reference proteome</keyword>
<proteinExistence type="inferred from homology"/>
<dbReference type="KEGG" id="chih:GWR21_02310"/>
<name>A0A6B9Z908_9BACT</name>
<dbReference type="AlphaFoldDB" id="A0A6B9Z908"/>
<dbReference type="EMBL" id="CP048113">
    <property type="protein sequence ID" value="QHS58466.1"/>
    <property type="molecule type" value="Genomic_DNA"/>
</dbReference>
<keyword evidence="3" id="KW-0732">Signal</keyword>
<reference evidence="5 6" key="1">
    <citation type="submission" date="2020-01" db="EMBL/GenBank/DDBJ databases">
        <title>Complete genome sequence of Chitinophaga sp. H33E-04 isolated from quinoa roots.</title>
        <authorList>
            <person name="Weon H.-Y."/>
            <person name="Lee S.A."/>
        </authorList>
    </citation>
    <scope>NUCLEOTIDE SEQUENCE [LARGE SCALE GENOMIC DNA]</scope>
    <source>
        <strain evidence="5 6">H33E-04</strain>
    </source>
</reference>
<protein>
    <recommendedName>
        <fullName evidence="3">Carboxylic ester hydrolase</fullName>
        <ecNumber evidence="3">3.1.1.-</ecNumber>
    </recommendedName>
</protein>
<feature type="signal peptide" evidence="3">
    <location>
        <begin position="1"/>
        <end position="26"/>
    </location>
</feature>
<dbReference type="InterPro" id="IPR050309">
    <property type="entry name" value="Type-B_Carboxylest/Lipase"/>
</dbReference>
<evidence type="ECO:0000313" key="5">
    <source>
        <dbReference type="EMBL" id="QHS58466.1"/>
    </source>
</evidence>
<gene>
    <name evidence="5" type="ORF">GWR21_02310</name>
</gene>
<feature type="domain" description="Carboxylesterase type B" evidence="4">
    <location>
        <begin position="30"/>
        <end position="451"/>
    </location>
</feature>
<dbReference type="Pfam" id="PF00135">
    <property type="entry name" value="COesterase"/>
    <property type="match status" value="1"/>
</dbReference>
<sequence>MTMILSSLRTTLTLLVCLLPALTLSAQTGTVVKTSRGYIRGTTEKGSLVFKGIPYAAPPAGNQRFKPPVPMPAWKDTLSCTAFGNIAPQYNGESRSMTGDENCLTLNLYTPTVKPVRKMPVVVWVHGGGMTGGSGIGMNGQAFSDRDSIICITINYRLGVFGFLYMDDVPGYRASGNNGLLDCIMALQWIQKNIRAFGGDPSRVTVMGESAGAKLISALLVAPAAKGKFQQLILESGAVNCIRDIQTARAIRQRVMDTLGVNSPAALVELPAATLIAAQAKVLGGPKGTNYFGPVTDGVLIKKDALAYVREHPDKRIRVLLGTNKAEAILFMNIDRRLYTPDSIALRDWFGDNHPYAYRAWQRIQDKPVDTAAIITLSRYMYQLHTFRLAKALAAGSEKVWLYSFEQPKNGAPATHADELAYIWYVPGEGTPPPNPALATFMHQQWTNFIKGYQLWTPYDENKRGMLFDNNSRETVLDDYEDADHPTMGFILHGR</sequence>
<organism evidence="5 6">
    <name type="scientific">Chitinophaga agri</name>
    <dbReference type="NCBI Taxonomy" id="2703787"/>
    <lineage>
        <taxon>Bacteria</taxon>
        <taxon>Pseudomonadati</taxon>
        <taxon>Bacteroidota</taxon>
        <taxon>Chitinophagia</taxon>
        <taxon>Chitinophagales</taxon>
        <taxon>Chitinophagaceae</taxon>
        <taxon>Chitinophaga</taxon>
    </lineage>
</organism>
<comment type="similarity">
    <text evidence="1 3">Belongs to the type-B carboxylesterase/lipase family.</text>
</comment>
<evidence type="ECO:0000256" key="2">
    <source>
        <dbReference type="ARBA" id="ARBA00022801"/>
    </source>
</evidence>
<evidence type="ECO:0000313" key="6">
    <source>
        <dbReference type="Proteomes" id="UP000476411"/>
    </source>
</evidence>